<name>A0A5C5YW28_9BACT</name>
<dbReference type="RefSeq" id="WP_146394278.1">
    <property type="nucleotide sequence ID" value="NZ_SJPJ01000001.1"/>
</dbReference>
<dbReference type="InterPro" id="IPR010496">
    <property type="entry name" value="AL/BT2_dom"/>
</dbReference>
<dbReference type="GO" id="GO:0016787">
    <property type="term" value="F:hydrolase activity"/>
    <property type="evidence" value="ECO:0007669"/>
    <property type="project" value="InterPro"/>
</dbReference>
<evidence type="ECO:0000313" key="4">
    <source>
        <dbReference type="Proteomes" id="UP000315010"/>
    </source>
</evidence>
<keyword evidence="4" id="KW-1185">Reference proteome</keyword>
<accession>A0A5C5YW28</accession>
<comment type="caution">
    <text evidence="3">The sequence shown here is derived from an EMBL/GenBank/DDBJ whole genome shotgun (WGS) entry which is preliminary data.</text>
</comment>
<evidence type="ECO:0000313" key="3">
    <source>
        <dbReference type="EMBL" id="TWT79050.1"/>
    </source>
</evidence>
<proteinExistence type="predicted"/>
<sequence length="270" mass="30001" precursor="true">MRRLSCSLLSLFFLLSLTSQLHAEAPGEWVSLFNGKSLEGWTPKIRFHEAGDNFGNTFRVEDGLLKVRYDQYDSFNETFGHLFCDTPYSNYRFRVEYRFVGDQCKGGAGWATRNSGVMIHGESPAEMDVDQRFPTSIEVQLLGGDGTHDRSTANLCTPGTNVVLKGDLFMPHCTSSTSETYHGEQWVTVEIEVHGNQVIKHIIDGKTVIEYSEAQLDPRDAHAKALADKHGTIALSGGSISLQSESHPVDFRKVEIMVLPESDQANADAK</sequence>
<feature type="signal peptide" evidence="1">
    <location>
        <begin position="1"/>
        <end position="23"/>
    </location>
</feature>
<keyword evidence="1" id="KW-0732">Signal</keyword>
<organism evidence="3 4">
    <name type="scientific">Novipirellula herctigrandis</name>
    <dbReference type="NCBI Taxonomy" id="2527986"/>
    <lineage>
        <taxon>Bacteria</taxon>
        <taxon>Pseudomonadati</taxon>
        <taxon>Planctomycetota</taxon>
        <taxon>Planctomycetia</taxon>
        <taxon>Pirellulales</taxon>
        <taxon>Pirellulaceae</taxon>
        <taxon>Novipirellula</taxon>
    </lineage>
</organism>
<protein>
    <recommendedName>
        <fullName evidence="2">3-keto-alpha-glucoside-1,2-lyase/3-keto-2-hydroxy-glucal hydratase domain-containing protein</fullName>
    </recommendedName>
</protein>
<dbReference type="Gene3D" id="2.60.120.560">
    <property type="entry name" value="Exo-inulinase, domain 1"/>
    <property type="match status" value="1"/>
</dbReference>
<gene>
    <name evidence="3" type="ORF">CA13_04470</name>
</gene>
<feature type="domain" description="3-keto-alpha-glucoside-1,2-lyase/3-keto-2-hydroxy-glucal hydratase" evidence="2">
    <location>
        <begin position="28"/>
        <end position="256"/>
    </location>
</feature>
<dbReference type="OrthoDB" id="9787527at2"/>
<dbReference type="Proteomes" id="UP000315010">
    <property type="component" value="Unassembled WGS sequence"/>
</dbReference>
<evidence type="ECO:0000256" key="1">
    <source>
        <dbReference type="SAM" id="SignalP"/>
    </source>
</evidence>
<reference evidence="3 4" key="1">
    <citation type="submission" date="2019-02" db="EMBL/GenBank/DDBJ databases">
        <title>Deep-cultivation of Planctomycetes and their phenomic and genomic characterization uncovers novel biology.</title>
        <authorList>
            <person name="Wiegand S."/>
            <person name="Jogler M."/>
            <person name="Boedeker C."/>
            <person name="Pinto D."/>
            <person name="Vollmers J."/>
            <person name="Rivas-Marin E."/>
            <person name="Kohn T."/>
            <person name="Peeters S.H."/>
            <person name="Heuer A."/>
            <person name="Rast P."/>
            <person name="Oberbeckmann S."/>
            <person name="Bunk B."/>
            <person name="Jeske O."/>
            <person name="Meyerdierks A."/>
            <person name="Storesund J.E."/>
            <person name="Kallscheuer N."/>
            <person name="Luecker S."/>
            <person name="Lage O.M."/>
            <person name="Pohl T."/>
            <person name="Merkel B.J."/>
            <person name="Hornburger P."/>
            <person name="Mueller R.-W."/>
            <person name="Bruemmer F."/>
            <person name="Labrenz M."/>
            <person name="Spormann A.M."/>
            <person name="Op Den Camp H."/>
            <person name="Overmann J."/>
            <person name="Amann R."/>
            <person name="Jetten M.S.M."/>
            <person name="Mascher T."/>
            <person name="Medema M.H."/>
            <person name="Devos D.P."/>
            <person name="Kaster A.-K."/>
            <person name="Ovreas L."/>
            <person name="Rohde M."/>
            <person name="Galperin M.Y."/>
            <person name="Jogler C."/>
        </authorList>
    </citation>
    <scope>NUCLEOTIDE SEQUENCE [LARGE SCALE GENOMIC DNA]</scope>
    <source>
        <strain evidence="3 4">CA13</strain>
    </source>
</reference>
<dbReference type="Pfam" id="PF06439">
    <property type="entry name" value="3keto-disac_hyd"/>
    <property type="match status" value="1"/>
</dbReference>
<dbReference type="EMBL" id="SJPJ01000001">
    <property type="protein sequence ID" value="TWT79050.1"/>
    <property type="molecule type" value="Genomic_DNA"/>
</dbReference>
<evidence type="ECO:0000259" key="2">
    <source>
        <dbReference type="Pfam" id="PF06439"/>
    </source>
</evidence>
<feature type="chain" id="PRO_5023124331" description="3-keto-alpha-glucoside-1,2-lyase/3-keto-2-hydroxy-glucal hydratase domain-containing protein" evidence="1">
    <location>
        <begin position="24"/>
        <end position="270"/>
    </location>
</feature>
<dbReference type="AlphaFoldDB" id="A0A5C5YW28"/>